<proteinExistence type="predicted"/>
<dbReference type="PANTHER" id="PTHR30383:SF5">
    <property type="entry name" value="SGNH HYDROLASE-TYPE ESTERASE DOMAIN-CONTAINING PROTEIN"/>
    <property type="match status" value="1"/>
</dbReference>
<dbReference type="InterPro" id="IPR036514">
    <property type="entry name" value="SGNH_hydro_sf"/>
</dbReference>
<sequence>MKWLKYLFLLSLITLVLAGCAGSILQSGSPTQKPSPRENIYVAIGASDTVGVGTEHPETESWPARLVELLDHKTRLVNLGFSGITMHEALASELPPALEVHPRLVTIWLAVNDLAEHVPATSYAHDLETMITSLKQAETQVTIAVANVPDLTLLPRFRTTDRKALMQQISAYNSAIKAITTRQQVILVDLYQRWSEIKQHPEYISEDGFHPSAAGYKRLAQIFYQTLQEKHVQGRESNDWRWTESATVTSIRKASSVQTAR</sequence>
<dbReference type="CDD" id="cd01832">
    <property type="entry name" value="SGNH_hydrolase_like_1"/>
    <property type="match status" value="1"/>
</dbReference>
<dbReference type="AlphaFoldDB" id="A0A455SSS3"/>
<reference evidence="2" key="1">
    <citation type="submission" date="2018-12" db="EMBL/GenBank/DDBJ databases">
        <title>Novel natural products biosynthetic potential of the class Ktedonobacteria.</title>
        <authorList>
            <person name="Zheng Y."/>
            <person name="Saitou A."/>
            <person name="Wang C.M."/>
            <person name="Toyoda A."/>
            <person name="Minakuchi Y."/>
            <person name="Sekiguchi Y."/>
            <person name="Ueda K."/>
            <person name="Takano H."/>
            <person name="Sakai Y."/>
            <person name="Yokota A."/>
            <person name="Yabe S."/>
        </authorList>
    </citation>
    <scope>NUCLEOTIDE SEQUENCE</scope>
    <source>
        <strain evidence="2">COM3</strain>
    </source>
</reference>
<dbReference type="Pfam" id="PF13472">
    <property type="entry name" value="Lipase_GDSL_2"/>
    <property type="match status" value="1"/>
</dbReference>
<gene>
    <name evidence="2" type="ORF">KTC_52790</name>
</gene>
<evidence type="ECO:0000313" key="2">
    <source>
        <dbReference type="EMBL" id="BBH90528.1"/>
    </source>
</evidence>
<dbReference type="EMBL" id="AP019376">
    <property type="protein sequence ID" value="BBH90528.1"/>
    <property type="molecule type" value="Genomic_DNA"/>
</dbReference>
<dbReference type="GO" id="GO:0004622">
    <property type="term" value="F:phosphatidylcholine lysophospholipase activity"/>
    <property type="evidence" value="ECO:0007669"/>
    <property type="project" value="TreeGrafter"/>
</dbReference>
<dbReference type="InterPro" id="IPR013830">
    <property type="entry name" value="SGNH_hydro"/>
</dbReference>
<name>A0A455SSS3_9CHLR</name>
<dbReference type="InterPro" id="IPR051532">
    <property type="entry name" value="Ester_Hydrolysis_Enzymes"/>
</dbReference>
<dbReference type="Gene3D" id="3.40.50.1110">
    <property type="entry name" value="SGNH hydrolase"/>
    <property type="match status" value="1"/>
</dbReference>
<organism evidence="2">
    <name type="scientific">Thermosporothrix sp. COM3</name>
    <dbReference type="NCBI Taxonomy" id="2490863"/>
    <lineage>
        <taxon>Bacteria</taxon>
        <taxon>Bacillati</taxon>
        <taxon>Chloroflexota</taxon>
        <taxon>Ktedonobacteria</taxon>
        <taxon>Ktedonobacterales</taxon>
        <taxon>Thermosporotrichaceae</taxon>
        <taxon>Thermosporothrix</taxon>
    </lineage>
</organism>
<feature type="domain" description="SGNH hydrolase-type esterase" evidence="1">
    <location>
        <begin position="43"/>
        <end position="218"/>
    </location>
</feature>
<evidence type="ECO:0000259" key="1">
    <source>
        <dbReference type="Pfam" id="PF13472"/>
    </source>
</evidence>
<dbReference type="SUPFAM" id="SSF52266">
    <property type="entry name" value="SGNH hydrolase"/>
    <property type="match status" value="1"/>
</dbReference>
<protein>
    <recommendedName>
        <fullName evidence="1">SGNH hydrolase-type esterase domain-containing protein</fullName>
    </recommendedName>
</protein>
<accession>A0A455SSS3</accession>
<dbReference type="PROSITE" id="PS51257">
    <property type="entry name" value="PROKAR_LIPOPROTEIN"/>
    <property type="match status" value="1"/>
</dbReference>
<dbReference type="PANTHER" id="PTHR30383">
    <property type="entry name" value="THIOESTERASE 1/PROTEASE 1/LYSOPHOSPHOLIPASE L1"/>
    <property type="match status" value="1"/>
</dbReference>